<protein>
    <submittedName>
        <fullName evidence="3">Uncharacterized protein</fullName>
    </submittedName>
</protein>
<name>A0A9P5QCR1_9AGAR</name>
<proteinExistence type="predicted"/>
<feature type="compositionally biased region" description="Low complexity" evidence="1">
    <location>
        <begin position="147"/>
        <end position="158"/>
    </location>
</feature>
<feature type="compositionally biased region" description="Polar residues" evidence="1">
    <location>
        <begin position="14"/>
        <end position="32"/>
    </location>
</feature>
<feature type="region of interest" description="Disordered" evidence="1">
    <location>
        <begin position="1"/>
        <end position="88"/>
    </location>
</feature>
<sequence>MSRSENPASHLRNRSSVTRFRSQISTASNPSIHKQPFNHVSDEDRTKFQSFKFPRTPSQASPSHSSACFENGLPTPPPSSLDQHFFPNTPSPLAFAEAHSLPAAYPSLQHQGMCQSSQKVDLVSMESYAEETFEQRRAVSSDSEPNWSSSRWRPGSSGPVKSPYGGHFVTPSVGAGFYLNTYPGKRRLIFCRGLPSAPIIRILLLGCWIAVIAFIVLAFLFVSRGY</sequence>
<dbReference type="Proteomes" id="UP000772434">
    <property type="component" value="Unassembled WGS sequence"/>
</dbReference>
<feature type="compositionally biased region" description="Polar residues" evidence="1">
    <location>
        <begin position="56"/>
        <end position="68"/>
    </location>
</feature>
<evidence type="ECO:0000256" key="2">
    <source>
        <dbReference type="SAM" id="Phobius"/>
    </source>
</evidence>
<evidence type="ECO:0000313" key="3">
    <source>
        <dbReference type="EMBL" id="KAF9078415.1"/>
    </source>
</evidence>
<dbReference type="AlphaFoldDB" id="A0A9P5QCR1"/>
<feature type="region of interest" description="Disordered" evidence="1">
    <location>
        <begin position="134"/>
        <end position="158"/>
    </location>
</feature>
<keyword evidence="2" id="KW-0812">Transmembrane</keyword>
<gene>
    <name evidence="3" type="ORF">BDP27DRAFT_1412405</name>
</gene>
<evidence type="ECO:0000313" key="4">
    <source>
        <dbReference type="Proteomes" id="UP000772434"/>
    </source>
</evidence>
<reference evidence="3" key="1">
    <citation type="submission" date="2020-11" db="EMBL/GenBank/DDBJ databases">
        <authorList>
            <consortium name="DOE Joint Genome Institute"/>
            <person name="Ahrendt S."/>
            <person name="Riley R."/>
            <person name="Andreopoulos W."/>
            <person name="Labutti K."/>
            <person name="Pangilinan J."/>
            <person name="Ruiz-Duenas F.J."/>
            <person name="Barrasa J.M."/>
            <person name="Sanchez-Garcia M."/>
            <person name="Camarero S."/>
            <person name="Miyauchi S."/>
            <person name="Serrano A."/>
            <person name="Linde D."/>
            <person name="Babiker R."/>
            <person name="Drula E."/>
            <person name="Ayuso-Fernandez I."/>
            <person name="Pacheco R."/>
            <person name="Padilla G."/>
            <person name="Ferreira P."/>
            <person name="Barriuso J."/>
            <person name="Kellner H."/>
            <person name="Castanera R."/>
            <person name="Alfaro M."/>
            <person name="Ramirez L."/>
            <person name="Pisabarro A.G."/>
            <person name="Kuo A."/>
            <person name="Tritt A."/>
            <person name="Lipzen A."/>
            <person name="He G."/>
            <person name="Yan M."/>
            <person name="Ng V."/>
            <person name="Cullen D."/>
            <person name="Martin F."/>
            <person name="Rosso M.-N."/>
            <person name="Henrissat B."/>
            <person name="Hibbett D."/>
            <person name="Martinez A.T."/>
            <person name="Grigoriev I.V."/>
        </authorList>
    </citation>
    <scope>NUCLEOTIDE SEQUENCE</scope>
    <source>
        <strain evidence="3">AH 40177</strain>
    </source>
</reference>
<keyword evidence="2" id="KW-1133">Transmembrane helix</keyword>
<feature type="transmembrane region" description="Helical" evidence="2">
    <location>
        <begin position="199"/>
        <end position="222"/>
    </location>
</feature>
<dbReference type="EMBL" id="JADNRY010000001">
    <property type="protein sequence ID" value="KAF9078415.1"/>
    <property type="molecule type" value="Genomic_DNA"/>
</dbReference>
<organism evidence="3 4">
    <name type="scientific">Rhodocollybia butyracea</name>
    <dbReference type="NCBI Taxonomy" id="206335"/>
    <lineage>
        <taxon>Eukaryota</taxon>
        <taxon>Fungi</taxon>
        <taxon>Dikarya</taxon>
        <taxon>Basidiomycota</taxon>
        <taxon>Agaricomycotina</taxon>
        <taxon>Agaricomycetes</taxon>
        <taxon>Agaricomycetidae</taxon>
        <taxon>Agaricales</taxon>
        <taxon>Marasmiineae</taxon>
        <taxon>Omphalotaceae</taxon>
        <taxon>Rhodocollybia</taxon>
    </lineage>
</organism>
<keyword evidence="2" id="KW-0472">Membrane</keyword>
<comment type="caution">
    <text evidence="3">The sequence shown here is derived from an EMBL/GenBank/DDBJ whole genome shotgun (WGS) entry which is preliminary data.</text>
</comment>
<evidence type="ECO:0000256" key="1">
    <source>
        <dbReference type="SAM" id="MobiDB-lite"/>
    </source>
</evidence>
<accession>A0A9P5QCR1</accession>
<keyword evidence="4" id="KW-1185">Reference proteome</keyword>
<dbReference type="OrthoDB" id="10607947at2759"/>